<organism evidence="1 2">
    <name type="scientific">Angiostrongylus cantonensis</name>
    <name type="common">Rat lungworm</name>
    <dbReference type="NCBI Taxonomy" id="6313"/>
    <lineage>
        <taxon>Eukaryota</taxon>
        <taxon>Metazoa</taxon>
        <taxon>Ecdysozoa</taxon>
        <taxon>Nematoda</taxon>
        <taxon>Chromadorea</taxon>
        <taxon>Rhabditida</taxon>
        <taxon>Rhabditina</taxon>
        <taxon>Rhabditomorpha</taxon>
        <taxon>Strongyloidea</taxon>
        <taxon>Metastrongylidae</taxon>
        <taxon>Angiostrongylus</taxon>
    </lineage>
</organism>
<dbReference type="AlphaFoldDB" id="A0A0K0DQQ7"/>
<evidence type="ECO:0000313" key="2">
    <source>
        <dbReference type="WBParaSite" id="ACAC_0001409601-mRNA-1"/>
    </source>
</evidence>
<name>A0A0K0DQQ7_ANGCA</name>
<evidence type="ECO:0000313" key="1">
    <source>
        <dbReference type="Proteomes" id="UP000035642"/>
    </source>
</evidence>
<protein>
    <submittedName>
        <fullName evidence="2">Uncharacterized protein</fullName>
    </submittedName>
</protein>
<reference evidence="1" key="1">
    <citation type="submission" date="2012-09" db="EMBL/GenBank/DDBJ databases">
        <authorList>
            <person name="Martin A.A."/>
        </authorList>
    </citation>
    <scope>NUCLEOTIDE SEQUENCE</scope>
</reference>
<keyword evidence="1" id="KW-1185">Reference proteome</keyword>
<dbReference type="Proteomes" id="UP000035642">
    <property type="component" value="Unassembled WGS sequence"/>
</dbReference>
<accession>A0A0K0DQQ7</accession>
<sequence>MDPGKCRKNVALRHMDGLELDEQSEWLPGFIMKTKAIHATCLSTISAHNAELESLSKAHRDQVSYISGN</sequence>
<proteinExistence type="predicted"/>
<reference evidence="2" key="2">
    <citation type="submission" date="2017-02" db="UniProtKB">
        <authorList>
            <consortium name="WormBaseParasite"/>
        </authorList>
    </citation>
    <scope>IDENTIFICATION</scope>
</reference>
<dbReference type="WBParaSite" id="ACAC_0001409601-mRNA-1">
    <property type="protein sequence ID" value="ACAC_0001409601-mRNA-1"/>
    <property type="gene ID" value="ACAC_0001409601"/>
</dbReference>